<name>A0A9D1SQC9_9CLOT</name>
<sequence length="235" mass="26008">MTIRPIMNFVAKQADFTRCLGVRKWTKPTSLEGLKLAPNAAVDSFSSSLKKACAAFMPADAKLFLGVKQKPALNMNKIDPESLVMVHRTKYFPQNGKILSTSEATRQLSGVSEYRPTLHTALNKSVTEHAVGNAWDTMEYSIIMPFKETVSSLPKSKVIGGIQDDFFLMDSVKLPKGSVILKHSSNIPKEQLKITEAFDGVKLIETSSDDMVAATDLVIKKMGYTPYNEALQKYL</sequence>
<proteinExistence type="predicted"/>
<accession>A0A9D1SQC9</accession>
<reference evidence="1" key="1">
    <citation type="submission" date="2020-10" db="EMBL/GenBank/DDBJ databases">
        <authorList>
            <person name="Gilroy R."/>
        </authorList>
    </citation>
    <scope>NUCLEOTIDE SEQUENCE</scope>
    <source>
        <strain evidence="1">CHK154-7741</strain>
    </source>
</reference>
<organism evidence="1 2">
    <name type="scientific">Candidatus Limenecus avicola</name>
    <dbReference type="NCBI Taxonomy" id="2840847"/>
    <lineage>
        <taxon>Bacteria</taxon>
        <taxon>Bacillati</taxon>
        <taxon>Bacillota</taxon>
        <taxon>Clostridia</taxon>
        <taxon>Eubacteriales</taxon>
        <taxon>Clostridiaceae</taxon>
        <taxon>Clostridiaceae incertae sedis</taxon>
        <taxon>Candidatus Limenecus</taxon>
    </lineage>
</organism>
<dbReference type="AlphaFoldDB" id="A0A9D1SQC9"/>
<protein>
    <submittedName>
        <fullName evidence="1">Uncharacterized protein</fullName>
    </submittedName>
</protein>
<comment type="caution">
    <text evidence="1">The sequence shown here is derived from an EMBL/GenBank/DDBJ whole genome shotgun (WGS) entry which is preliminary data.</text>
</comment>
<dbReference type="Proteomes" id="UP000886748">
    <property type="component" value="Unassembled WGS sequence"/>
</dbReference>
<reference evidence="1" key="2">
    <citation type="journal article" date="2021" name="PeerJ">
        <title>Extensive microbial diversity within the chicken gut microbiome revealed by metagenomics and culture.</title>
        <authorList>
            <person name="Gilroy R."/>
            <person name="Ravi A."/>
            <person name="Getino M."/>
            <person name="Pursley I."/>
            <person name="Horton D.L."/>
            <person name="Alikhan N.F."/>
            <person name="Baker D."/>
            <person name="Gharbi K."/>
            <person name="Hall N."/>
            <person name="Watson M."/>
            <person name="Adriaenssens E.M."/>
            <person name="Foster-Nyarko E."/>
            <person name="Jarju S."/>
            <person name="Secka A."/>
            <person name="Antonio M."/>
            <person name="Oren A."/>
            <person name="Chaudhuri R.R."/>
            <person name="La Ragione R."/>
            <person name="Hildebrand F."/>
            <person name="Pallen M.J."/>
        </authorList>
    </citation>
    <scope>NUCLEOTIDE SEQUENCE</scope>
    <source>
        <strain evidence="1">CHK154-7741</strain>
    </source>
</reference>
<feature type="non-terminal residue" evidence="1">
    <location>
        <position position="235"/>
    </location>
</feature>
<evidence type="ECO:0000313" key="2">
    <source>
        <dbReference type="Proteomes" id="UP000886748"/>
    </source>
</evidence>
<gene>
    <name evidence="1" type="ORF">IAD26_00090</name>
</gene>
<evidence type="ECO:0000313" key="1">
    <source>
        <dbReference type="EMBL" id="HIU91510.1"/>
    </source>
</evidence>
<dbReference type="EMBL" id="DVOD01000002">
    <property type="protein sequence ID" value="HIU91510.1"/>
    <property type="molecule type" value="Genomic_DNA"/>
</dbReference>